<accession>A0ABW3K3X4</accession>
<evidence type="ECO:0000313" key="2">
    <source>
        <dbReference type="Proteomes" id="UP001597112"/>
    </source>
</evidence>
<reference evidence="2" key="1">
    <citation type="journal article" date="2019" name="Int. J. Syst. Evol. Microbiol.">
        <title>The Global Catalogue of Microorganisms (GCM) 10K type strain sequencing project: providing services to taxonomists for standard genome sequencing and annotation.</title>
        <authorList>
            <consortium name="The Broad Institute Genomics Platform"/>
            <consortium name="The Broad Institute Genome Sequencing Center for Infectious Disease"/>
            <person name="Wu L."/>
            <person name="Ma J."/>
        </authorList>
    </citation>
    <scope>NUCLEOTIDE SEQUENCE [LARGE SCALE GENOMIC DNA]</scope>
    <source>
        <strain evidence="2">CCUG 58938</strain>
    </source>
</reference>
<evidence type="ECO:0000313" key="1">
    <source>
        <dbReference type="EMBL" id="MFD1000284.1"/>
    </source>
</evidence>
<gene>
    <name evidence="1" type="ORF">ACFQ21_13255</name>
</gene>
<dbReference type="EMBL" id="JBHTKA010000004">
    <property type="protein sequence ID" value="MFD1000284.1"/>
    <property type="molecule type" value="Genomic_DNA"/>
</dbReference>
<organism evidence="1 2">
    <name type="scientific">Ohtaekwangia kribbensis</name>
    <dbReference type="NCBI Taxonomy" id="688913"/>
    <lineage>
        <taxon>Bacteria</taxon>
        <taxon>Pseudomonadati</taxon>
        <taxon>Bacteroidota</taxon>
        <taxon>Cytophagia</taxon>
        <taxon>Cytophagales</taxon>
        <taxon>Fulvivirgaceae</taxon>
        <taxon>Ohtaekwangia</taxon>
    </lineage>
</organism>
<dbReference type="Proteomes" id="UP001597112">
    <property type="component" value="Unassembled WGS sequence"/>
</dbReference>
<keyword evidence="2" id="KW-1185">Reference proteome</keyword>
<sequence>MENNSAQSSLNIAQYDRSEVYTHAFIGEDEDTNKVWAWCYPSNCIYSM</sequence>
<proteinExistence type="predicted"/>
<dbReference type="RefSeq" id="WP_377579688.1">
    <property type="nucleotide sequence ID" value="NZ_JBHTKA010000004.1"/>
</dbReference>
<comment type="caution">
    <text evidence="1">The sequence shown here is derived from an EMBL/GenBank/DDBJ whole genome shotgun (WGS) entry which is preliminary data.</text>
</comment>
<protein>
    <submittedName>
        <fullName evidence="1">Uncharacterized protein</fullName>
    </submittedName>
</protein>
<name>A0ABW3K3X4_9BACT</name>